<evidence type="ECO:0000256" key="13">
    <source>
        <dbReference type="SAM" id="MobiDB-lite"/>
    </source>
</evidence>
<evidence type="ECO:0000256" key="8">
    <source>
        <dbReference type="ARBA" id="ARBA00022723"/>
    </source>
</evidence>
<dbReference type="InterPro" id="IPR008254">
    <property type="entry name" value="Flavodoxin/NO_synth"/>
</dbReference>
<feature type="region of interest" description="Disordered" evidence="13">
    <location>
        <begin position="813"/>
        <end position="841"/>
    </location>
</feature>
<dbReference type="GO" id="GO:0010181">
    <property type="term" value="F:FMN binding"/>
    <property type="evidence" value="ECO:0007669"/>
    <property type="project" value="InterPro"/>
</dbReference>
<sequence>MSTATVQAISLWHTIRFPLIALLVLIFIVRWLSLKHRHIGIDESEASSVPKEKEKKKSTTINETKIASILAEKAAQTRLPSYPPSAISAVELGEQVATTRAAREEYTPYRRKQSGLTERVTASPLKLKPSPKRILGSKSMRRQQHSVGVDFDAVQPLIFFASRTASTAQFAETLAGSLFKEADSVYPTFAIPTPSNEADIAALNSRILPAKVLDLEEIELEDYFLSLPNVDGVRVKYVYILLLPSYDPPEESPCFAFLDYLEDTENDFRVDTGILTSLGGFTVFGFGDTSEWGNAKFCRDAIVADKWLGRLTGGVRGLDSRRIFPLGTGDVNPAAEISVEERLREWKGGVEEAVREFAWTGLLIGRRGAVESEDEDDTFEKGQVEAENMVDLEDLGKSKDVEALIEEDEVSGGENALLSIDFTTAGERALKANEPKEMVPNGGATYTALTKQGYTIVGSHSGVKLCRWTKSALRGRGSCYKFSFYGIRSHLCMETTPSLSCSNKCIFCWRHGTNPVGTSWRWRIDEPEDIFTGVVEGHYRKIKMMRGVPGIRADRFQEAFKIRHCALSLVGEPIFYPHINRFLHYLHASHISSFLVCNAQHPEQLAALDHVTQLYVSIDASDRASLKRIDRPLHRDFWERFQKCLDILREHRTRQRTVFRLTLVKGFNIDDEVTGYADLVERGLPCFVEVKGVTFCGTTTAAGAGLTMDNVPFWPEVQDFVERLSVELAKRGLVYGMAAEHAHSCCALLASEEFKNAKTGKWHTLIDYEKFFELLESGKEFGPLDYVGDATPDWAGWGKGGFNPEDERVFTKGKNRKKNQEAYHAAQKMEQGTREDGGGCG</sequence>
<dbReference type="PROSITE" id="PS51918">
    <property type="entry name" value="RADICAL_SAM"/>
    <property type="match status" value="1"/>
</dbReference>
<evidence type="ECO:0000256" key="7">
    <source>
        <dbReference type="ARBA" id="ARBA00022694"/>
    </source>
</evidence>
<dbReference type="SFLD" id="SFLDS00029">
    <property type="entry name" value="Radical_SAM"/>
    <property type="match status" value="1"/>
</dbReference>
<comment type="cofactor">
    <cofactor evidence="1">
        <name>[4Fe-4S] cluster</name>
        <dbReference type="ChEBI" id="CHEBI:49883"/>
    </cofactor>
</comment>
<evidence type="ECO:0000313" key="17">
    <source>
        <dbReference type="EMBL" id="RPA81821.1"/>
    </source>
</evidence>
<evidence type="ECO:0000256" key="10">
    <source>
        <dbReference type="ARBA" id="ARBA00023014"/>
    </source>
</evidence>
<organism evidence="17 18">
    <name type="scientific">Ascobolus immersus RN42</name>
    <dbReference type="NCBI Taxonomy" id="1160509"/>
    <lineage>
        <taxon>Eukaryota</taxon>
        <taxon>Fungi</taxon>
        <taxon>Dikarya</taxon>
        <taxon>Ascomycota</taxon>
        <taxon>Pezizomycotina</taxon>
        <taxon>Pezizomycetes</taxon>
        <taxon>Pezizales</taxon>
        <taxon>Ascobolaceae</taxon>
        <taxon>Ascobolus</taxon>
    </lineage>
</organism>
<keyword evidence="5" id="KW-0004">4Fe-4S</keyword>
<feature type="transmembrane region" description="Helical" evidence="14">
    <location>
        <begin position="15"/>
        <end position="32"/>
    </location>
</feature>
<dbReference type="EMBL" id="ML119676">
    <property type="protein sequence ID" value="RPA81821.1"/>
    <property type="molecule type" value="Genomic_DNA"/>
</dbReference>
<dbReference type="Pfam" id="PF04055">
    <property type="entry name" value="Radical_SAM"/>
    <property type="match status" value="1"/>
</dbReference>
<evidence type="ECO:0000256" key="14">
    <source>
        <dbReference type="SAM" id="Phobius"/>
    </source>
</evidence>
<evidence type="ECO:0000313" key="18">
    <source>
        <dbReference type="Proteomes" id="UP000275078"/>
    </source>
</evidence>
<dbReference type="AlphaFoldDB" id="A0A3N4IC86"/>
<dbReference type="Gene3D" id="3.20.20.70">
    <property type="entry name" value="Aldolase class I"/>
    <property type="match status" value="1"/>
</dbReference>
<dbReference type="PANTHER" id="PTHR13930:SF0">
    <property type="entry name" value="S-ADENOSYL-L-METHIONINE-DEPENDENT TRNA 4-DEMETHYLWYOSINE SYNTHASE TYW1-RELATED"/>
    <property type="match status" value="1"/>
</dbReference>
<gene>
    <name evidence="17" type="ORF">BJ508DRAFT_414531</name>
</gene>
<dbReference type="UniPathway" id="UPA00375"/>
<evidence type="ECO:0000256" key="11">
    <source>
        <dbReference type="ARBA" id="ARBA00023239"/>
    </source>
</evidence>
<dbReference type="EC" id="4.1.3.44" evidence="4"/>
<dbReference type="InterPro" id="IPR034556">
    <property type="entry name" value="tRNA_wybutosine-synthase"/>
</dbReference>
<comment type="similarity">
    <text evidence="3">Belongs to the TYW1 family.</text>
</comment>
<dbReference type="OrthoDB" id="271553at2759"/>
<dbReference type="PANTHER" id="PTHR13930">
    <property type="entry name" value="S-ADENOSYL-L-METHIONINE-DEPENDENT TRNA 4-DEMETHYLWYOSINE SYNTHASE"/>
    <property type="match status" value="1"/>
</dbReference>
<dbReference type="SFLD" id="SFLDF00284">
    <property type="entry name" value="tRNA_wybutosine-synthesizing"/>
    <property type="match status" value="1"/>
</dbReference>
<dbReference type="SUPFAM" id="SSF102114">
    <property type="entry name" value="Radical SAM enzymes"/>
    <property type="match status" value="1"/>
</dbReference>
<keyword evidence="9" id="KW-0408">Iron</keyword>
<evidence type="ECO:0000256" key="1">
    <source>
        <dbReference type="ARBA" id="ARBA00001966"/>
    </source>
</evidence>
<dbReference type="GO" id="GO:0031591">
    <property type="term" value="P:wybutosine biosynthetic process"/>
    <property type="evidence" value="ECO:0007669"/>
    <property type="project" value="TreeGrafter"/>
</dbReference>
<evidence type="ECO:0000256" key="2">
    <source>
        <dbReference type="ARBA" id="ARBA00004797"/>
    </source>
</evidence>
<dbReference type="PROSITE" id="PS50902">
    <property type="entry name" value="FLAVODOXIN_LIKE"/>
    <property type="match status" value="1"/>
</dbReference>
<evidence type="ECO:0000256" key="9">
    <source>
        <dbReference type="ARBA" id="ARBA00023004"/>
    </source>
</evidence>
<feature type="domain" description="Radical SAM core" evidence="16">
    <location>
        <begin position="485"/>
        <end position="733"/>
    </location>
</feature>
<evidence type="ECO:0000256" key="6">
    <source>
        <dbReference type="ARBA" id="ARBA00022691"/>
    </source>
</evidence>
<dbReference type="InterPro" id="IPR007197">
    <property type="entry name" value="rSAM"/>
</dbReference>
<keyword evidence="14" id="KW-0472">Membrane</keyword>
<dbReference type="InterPro" id="IPR029039">
    <property type="entry name" value="Flavoprotein-like_sf"/>
</dbReference>
<keyword evidence="7" id="KW-0819">tRNA processing</keyword>
<keyword evidence="10" id="KW-0411">Iron-sulfur</keyword>
<dbReference type="SUPFAM" id="SSF52218">
    <property type="entry name" value="Flavoproteins"/>
    <property type="match status" value="1"/>
</dbReference>
<dbReference type="InterPro" id="IPR013785">
    <property type="entry name" value="Aldolase_TIM"/>
</dbReference>
<keyword evidence="6" id="KW-0949">S-adenosyl-L-methionine</keyword>
<reference evidence="17 18" key="1">
    <citation type="journal article" date="2018" name="Nat. Ecol. Evol.">
        <title>Pezizomycetes genomes reveal the molecular basis of ectomycorrhizal truffle lifestyle.</title>
        <authorList>
            <person name="Murat C."/>
            <person name="Payen T."/>
            <person name="Noel B."/>
            <person name="Kuo A."/>
            <person name="Morin E."/>
            <person name="Chen J."/>
            <person name="Kohler A."/>
            <person name="Krizsan K."/>
            <person name="Balestrini R."/>
            <person name="Da Silva C."/>
            <person name="Montanini B."/>
            <person name="Hainaut M."/>
            <person name="Levati E."/>
            <person name="Barry K.W."/>
            <person name="Belfiori B."/>
            <person name="Cichocki N."/>
            <person name="Clum A."/>
            <person name="Dockter R.B."/>
            <person name="Fauchery L."/>
            <person name="Guy J."/>
            <person name="Iotti M."/>
            <person name="Le Tacon F."/>
            <person name="Lindquist E.A."/>
            <person name="Lipzen A."/>
            <person name="Malagnac F."/>
            <person name="Mello A."/>
            <person name="Molinier V."/>
            <person name="Miyauchi S."/>
            <person name="Poulain J."/>
            <person name="Riccioni C."/>
            <person name="Rubini A."/>
            <person name="Sitrit Y."/>
            <person name="Splivallo R."/>
            <person name="Traeger S."/>
            <person name="Wang M."/>
            <person name="Zifcakova L."/>
            <person name="Wipf D."/>
            <person name="Zambonelli A."/>
            <person name="Paolocci F."/>
            <person name="Nowrousian M."/>
            <person name="Ottonello S."/>
            <person name="Baldrian P."/>
            <person name="Spatafora J.W."/>
            <person name="Henrissat B."/>
            <person name="Nagy L.G."/>
            <person name="Aury J.M."/>
            <person name="Wincker P."/>
            <person name="Grigoriev I.V."/>
            <person name="Bonfante P."/>
            <person name="Martin F.M."/>
        </authorList>
    </citation>
    <scope>NUCLEOTIDE SEQUENCE [LARGE SCALE GENOMIC DNA]</scope>
    <source>
        <strain evidence="17 18">RN42</strain>
    </source>
</reference>
<dbReference type="GO" id="GO:0102521">
    <property type="term" value="F:tRNA-4-demethylwyosine synthase activity"/>
    <property type="evidence" value="ECO:0007669"/>
    <property type="project" value="UniProtKB-EC"/>
</dbReference>
<dbReference type="SFLD" id="SFLDG01071">
    <property type="entry name" value="tRNA_wybutosine-synthesizing"/>
    <property type="match status" value="1"/>
</dbReference>
<accession>A0A3N4IC86</accession>
<evidence type="ECO:0000259" key="16">
    <source>
        <dbReference type="PROSITE" id="PS51918"/>
    </source>
</evidence>
<dbReference type="InterPro" id="IPR058240">
    <property type="entry name" value="rSAM_sf"/>
</dbReference>
<dbReference type="Pfam" id="PF08608">
    <property type="entry name" value="Wyosine_form"/>
    <property type="match status" value="1"/>
</dbReference>
<keyword evidence="18" id="KW-1185">Reference proteome</keyword>
<proteinExistence type="inferred from homology"/>
<dbReference type="Gene3D" id="3.40.50.360">
    <property type="match status" value="1"/>
</dbReference>
<dbReference type="Proteomes" id="UP000275078">
    <property type="component" value="Unassembled WGS sequence"/>
</dbReference>
<dbReference type="GO" id="GO:0051539">
    <property type="term" value="F:4 iron, 4 sulfur cluster binding"/>
    <property type="evidence" value="ECO:0007669"/>
    <property type="project" value="UniProtKB-KW"/>
</dbReference>
<dbReference type="CDD" id="cd01335">
    <property type="entry name" value="Radical_SAM"/>
    <property type="match status" value="1"/>
</dbReference>
<evidence type="ECO:0000256" key="4">
    <source>
        <dbReference type="ARBA" id="ARBA00012821"/>
    </source>
</evidence>
<comment type="catalytic activity">
    <reaction evidence="12">
        <text>N(1)-methylguanosine(37) in tRNA(Phe) + pyruvate + S-adenosyl-L-methionine = 4-demethylwyosine(37) in tRNA(Phe) + 5'-deoxyadenosine + L-methionine + CO2 + H2O</text>
        <dbReference type="Rhea" id="RHEA:36347"/>
        <dbReference type="Rhea" id="RHEA-COMP:10164"/>
        <dbReference type="Rhea" id="RHEA-COMP:10165"/>
        <dbReference type="ChEBI" id="CHEBI:15361"/>
        <dbReference type="ChEBI" id="CHEBI:15377"/>
        <dbReference type="ChEBI" id="CHEBI:16526"/>
        <dbReference type="ChEBI" id="CHEBI:17319"/>
        <dbReference type="ChEBI" id="CHEBI:57844"/>
        <dbReference type="ChEBI" id="CHEBI:59789"/>
        <dbReference type="ChEBI" id="CHEBI:64315"/>
        <dbReference type="ChEBI" id="CHEBI:73542"/>
        <dbReference type="EC" id="4.1.3.44"/>
    </reaction>
</comment>
<feature type="compositionally biased region" description="Basic and acidic residues" evidence="13">
    <location>
        <begin position="831"/>
        <end position="841"/>
    </location>
</feature>
<keyword evidence="8" id="KW-0479">Metal-binding</keyword>
<dbReference type="GO" id="GO:0046872">
    <property type="term" value="F:metal ion binding"/>
    <property type="evidence" value="ECO:0007669"/>
    <property type="project" value="UniProtKB-KW"/>
</dbReference>
<dbReference type="STRING" id="1160509.A0A3N4IC86"/>
<evidence type="ECO:0000256" key="5">
    <source>
        <dbReference type="ARBA" id="ARBA00022485"/>
    </source>
</evidence>
<name>A0A3N4IC86_ASCIM</name>
<protein>
    <recommendedName>
        <fullName evidence="4">tRNA 4-demethylwyosine synthase (AdoMet-dependent)</fullName>
        <ecNumber evidence="4">4.1.3.44</ecNumber>
    </recommendedName>
</protein>
<comment type="pathway">
    <text evidence="2">tRNA modification; wybutosine-tRNA(Phe) biosynthesis.</text>
</comment>
<dbReference type="InterPro" id="IPR013917">
    <property type="entry name" value="tRNA_wybutosine-synth"/>
</dbReference>
<feature type="domain" description="Flavodoxin-like" evidence="15">
    <location>
        <begin position="156"/>
        <end position="351"/>
    </location>
</feature>
<keyword evidence="14" id="KW-1133">Transmembrane helix</keyword>
<keyword evidence="14" id="KW-0812">Transmembrane</keyword>
<evidence type="ECO:0000256" key="3">
    <source>
        <dbReference type="ARBA" id="ARBA00010115"/>
    </source>
</evidence>
<evidence type="ECO:0000256" key="12">
    <source>
        <dbReference type="ARBA" id="ARBA00049466"/>
    </source>
</evidence>
<evidence type="ECO:0000259" key="15">
    <source>
        <dbReference type="PROSITE" id="PS50902"/>
    </source>
</evidence>
<keyword evidence="11" id="KW-0456">Lyase</keyword>